<feature type="domain" description="C2H2-type" evidence="4">
    <location>
        <begin position="722"/>
        <end position="750"/>
    </location>
</feature>
<keyword evidence="1" id="KW-0479">Metal-binding</keyword>
<dbReference type="PANTHER" id="PTHR37535:SF2">
    <property type="entry name" value="FINGER DOMAIN PROTEIN, PUTATIVE (AFU_ORTHOLOGUE AFUA_6G09300)-RELATED"/>
    <property type="match status" value="1"/>
</dbReference>
<keyword evidence="1" id="KW-0862">Zinc</keyword>
<comment type="caution">
    <text evidence="5">The sequence shown here is derived from an EMBL/GenBank/DDBJ whole genome shotgun (WGS) entry which is preliminary data.</text>
</comment>
<dbReference type="PROSITE" id="PS50157">
    <property type="entry name" value="ZINC_FINGER_C2H2_2"/>
    <property type="match status" value="1"/>
</dbReference>
<sequence>MPQRQPAYDSDASFAPEEESDAYDSASDSDTCLLPDEEGSDDTAFYANDDTRDSAVFLLPDQERDDAAFDDDDFDVEDQIELFDGNVLPPEHYQRELEQFNEDAFACQDYSPGTTVLLDAVQEQWRQFCTVIIKRDHNTCYNDISISRLGTFFNWLLNQRVGKDSRKKRGIKKRSSLGTYWKVFRLVFERASGEKIEPKLNRSMHKVLRALAKKHGLSEQRRVNRPMTIENLKEHNETTLGTTKKSFKLGELRILAVLFLLLLAPAGSRPEAILKLQFKHIRVALARDPEGGPHKQLVRFTPEFTKTYLGEKDQKTYTIPETMFDPSLILSPHVFLLGILFRHRAFRARSLTSPHQIAKFDIQPGELELRLPLREDLDDTFVFRRAIKDFEGYVISTNEPISSGMMAAWIKRVGEILGLEYPTIAYNLRYNAANQFDQNVNVSDALRNLALGWGNSAPFQRNYLGRNISADLWGILRGQKPQQALMQQSCSIGHSISKRRPTDLTPEQSASVATHPTIRRLQNALDKLPQNSKEYREHVQGIRNEKQRLRRELKKKIRDEWTDQQATEDIERQIQGLGFCSPVTGDTSCRPQGPAQKHLLSKLSAPMTTTLEGQHRRRDDAIDAVSAYCLVQEGCTVRRQSALNKDAAPMDCSLSQAIDSVRVTDKRQRPRRCFVCIGQAMGLQPDDKDRLDDLIREFYTSSDLTKHFGRKHLSKVKDDTKIECKVCQKTLRHKMHLQNHALKTHGTVSPRNRKAGSA</sequence>
<dbReference type="PROSITE" id="PS00028">
    <property type="entry name" value="ZINC_FINGER_C2H2_1"/>
    <property type="match status" value="1"/>
</dbReference>
<keyword evidence="1" id="KW-0863">Zinc-finger</keyword>
<feature type="region of interest" description="Disordered" evidence="3">
    <location>
        <begin position="1"/>
        <end position="46"/>
    </location>
</feature>
<proteinExistence type="predicted"/>
<accession>A0ABR4E718</accession>
<name>A0ABR4E718_9PEZI</name>
<dbReference type="InterPro" id="IPR013087">
    <property type="entry name" value="Znf_C2H2_type"/>
</dbReference>
<dbReference type="Pfam" id="PF11917">
    <property type="entry name" value="DUF3435"/>
    <property type="match status" value="1"/>
</dbReference>
<dbReference type="InterPro" id="IPR021842">
    <property type="entry name" value="DUF3435"/>
</dbReference>
<gene>
    <name evidence="5" type="ORF">FJTKL_14652</name>
</gene>
<evidence type="ECO:0000256" key="1">
    <source>
        <dbReference type="PROSITE-ProRule" id="PRU00042"/>
    </source>
</evidence>
<dbReference type="Proteomes" id="UP001600888">
    <property type="component" value="Unassembled WGS sequence"/>
</dbReference>
<reference evidence="5 6" key="1">
    <citation type="submission" date="2024-03" db="EMBL/GenBank/DDBJ databases">
        <title>A high-quality draft genome sequence of Diaporthe vaccinii, a causative agent of upright dieback and viscid rot disease in cranberry plants.</title>
        <authorList>
            <person name="Sarrasin M."/>
            <person name="Lang B.F."/>
            <person name="Burger G."/>
        </authorList>
    </citation>
    <scope>NUCLEOTIDE SEQUENCE [LARGE SCALE GENOMIC DNA]</scope>
    <source>
        <strain evidence="5 6">IS7</strain>
    </source>
</reference>
<dbReference type="Gene3D" id="3.30.160.60">
    <property type="entry name" value="Classic Zinc Finger"/>
    <property type="match status" value="1"/>
</dbReference>
<dbReference type="PANTHER" id="PTHR37535">
    <property type="entry name" value="FLUG DOMAIN PROTEIN"/>
    <property type="match status" value="1"/>
</dbReference>
<evidence type="ECO:0000256" key="2">
    <source>
        <dbReference type="SAM" id="Coils"/>
    </source>
</evidence>
<evidence type="ECO:0000256" key="3">
    <source>
        <dbReference type="SAM" id="MobiDB-lite"/>
    </source>
</evidence>
<evidence type="ECO:0000313" key="5">
    <source>
        <dbReference type="EMBL" id="KAL2278241.1"/>
    </source>
</evidence>
<dbReference type="EMBL" id="JBAWTH010000089">
    <property type="protein sequence ID" value="KAL2278241.1"/>
    <property type="molecule type" value="Genomic_DNA"/>
</dbReference>
<feature type="coiled-coil region" evidence="2">
    <location>
        <begin position="532"/>
        <end position="559"/>
    </location>
</feature>
<feature type="region of interest" description="Disordered" evidence="3">
    <location>
        <begin position="738"/>
        <end position="758"/>
    </location>
</feature>
<keyword evidence="2" id="KW-0175">Coiled coil</keyword>
<organism evidence="5 6">
    <name type="scientific">Diaporthe vaccinii</name>
    <dbReference type="NCBI Taxonomy" id="105482"/>
    <lineage>
        <taxon>Eukaryota</taxon>
        <taxon>Fungi</taxon>
        <taxon>Dikarya</taxon>
        <taxon>Ascomycota</taxon>
        <taxon>Pezizomycotina</taxon>
        <taxon>Sordariomycetes</taxon>
        <taxon>Sordariomycetidae</taxon>
        <taxon>Diaporthales</taxon>
        <taxon>Diaporthaceae</taxon>
        <taxon>Diaporthe</taxon>
        <taxon>Diaporthe eres species complex</taxon>
    </lineage>
</organism>
<protein>
    <recommendedName>
        <fullName evidence="4">C2H2-type domain-containing protein</fullName>
    </recommendedName>
</protein>
<evidence type="ECO:0000259" key="4">
    <source>
        <dbReference type="PROSITE" id="PS50157"/>
    </source>
</evidence>
<evidence type="ECO:0000313" key="6">
    <source>
        <dbReference type="Proteomes" id="UP001600888"/>
    </source>
</evidence>
<keyword evidence="6" id="KW-1185">Reference proteome</keyword>